<dbReference type="AlphaFoldDB" id="A0A420J282"/>
<sequence>MKDDASIPTATNQIEVGNREVMTASGKGDVRIPYDDV</sequence>
<evidence type="ECO:0000313" key="2">
    <source>
        <dbReference type="Proteomes" id="UP000285405"/>
    </source>
</evidence>
<reference evidence="1 2" key="1">
    <citation type="journal article" date="2018" name="BMC Genomics">
        <title>Comparative genome analyses reveal sequence features reflecting distinct modes of host-adaptation between dicot and monocot powdery mildew.</title>
        <authorList>
            <person name="Wu Y."/>
            <person name="Ma X."/>
            <person name="Pan Z."/>
            <person name="Kale S.D."/>
            <person name="Song Y."/>
            <person name="King H."/>
            <person name="Zhang Q."/>
            <person name="Presley C."/>
            <person name="Deng X."/>
            <person name="Wei C.I."/>
            <person name="Xiao S."/>
        </authorList>
    </citation>
    <scope>NUCLEOTIDE SEQUENCE [LARGE SCALE GENOMIC DNA]</scope>
    <source>
        <strain evidence="1">UCSC1</strain>
    </source>
</reference>
<name>A0A420J282_9PEZI</name>
<dbReference type="EMBL" id="MCBR01003184">
    <property type="protein sequence ID" value="RKF80906.1"/>
    <property type="molecule type" value="Genomic_DNA"/>
</dbReference>
<proteinExistence type="predicted"/>
<organism evidence="1 2">
    <name type="scientific">Golovinomyces cichoracearum</name>
    <dbReference type="NCBI Taxonomy" id="62708"/>
    <lineage>
        <taxon>Eukaryota</taxon>
        <taxon>Fungi</taxon>
        <taxon>Dikarya</taxon>
        <taxon>Ascomycota</taxon>
        <taxon>Pezizomycotina</taxon>
        <taxon>Leotiomycetes</taxon>
        <taxon>Erysiphales</taxon>
        <taxon>Erysiphaceae</taxon>
        <taxon>Golovinomyces</taxon>
    </lineage>
</organism>
<evidence type="ECO:0000313" key="1">
    <source>
        <dbReference type="EMBL" id="RKF80906.1"/>
    </source>
</evidence>
<gene>
    <name evidence="1" type="ORF">GcC1_031036</name>
</gene>
<dbReference type="Proteomes" id="UP000285405">
    <property type="component" value="Unassembled WGS sequence"/>
</dbReference>
<comment type="caution">
    <text evidence="1">The sequence shown here is derived from an EMBL/GenBank/DDBJ whole genome shotgun (WGS) entry which is preliminary data.</text>
</comment>
<protein>
    <submittedName>
        <fullName evidence="1">Uncharacterized protein</fullName>
    </submittedName>
</protein>
<accession>A0A420J282</accession>